<dbReference type="GO" id="GO:0005886">
    <property type="term" value="C:plasma membrane"/>
    <property type="evidence" value="ECO:0007669"/>
    <property type="project" value="UniProtKB-SubCell"/>
</dbReference>
<dbReference type="EMBL" id="JAGFBF010000005">
    <property type="protein sequence ID" value="MBO2990515.1"/>
    <property type="molecule type" value="Genomic_DNA"/>
</dbReference>
<evidence type="ECO:0000313" key="9">
    <source>
        <dbReference type="EMBL" id="MBO2990515.1"/>
    </source>
</evidence>
<dbReference type="CDD" id="cd06261">
    <property type="entry name" value="TM_PBP2"/>
    <property type="match status" value="1"/>
</dbReference>
<dbReference type="Gene3D" id="1.10.3720.10">
    <property type="entry name" value="MetI-like"/>
    <property type="match status" value="1"/>
</dbReference>
<dbReference type="GO" id="GO:0055085">
    <property type="term" value="P:transmembrane transport"/>
    <property type="evidence" value="ECO:0007669"/>
    <property type="project" value="InterPro"/>
</dbReference>
<comment type="similarity">
    <text evidence="7">Belongs to the binding-protein-dependent transport system permease family.</text>
</comment>
<comment type="caution">
    <text evidence="9">The sequence shown here is derived from an EMBL/GenBank/DDBJ whole genome shotgun (WGS) entry which is preliminary data.</text>
</comment>
<keyword evidence="2 7" id="KW-0813">Transport</keyword>
<proteinExistence type="inferred from homology"/>
<protein>
    <submittedName>
        <fullName evidence="9">ABC transporter permease</fullName>
    </submittedName>
</protein>
<feature type="transmembrane region" description="Helical" evidence="7">
    <location>
        <begin position="100"/>
        <end position="125"/>
    </location>
</feature>
<comment type="subcellular location">
    <subcellularLocation>
        <location evidence="1 7">Cell membrane</location>
        <topology evidence="1 7">Multi-pass membrane protein</topology>
    </subcellularLocation>
</comment>
<keyword evidence="4 7" id="KW-0812">Transmembrane</keyword>
<evidence type="ECO:0000256" key="7">
    <source>
        <dbReference type="RuleBase" id="RU363032"/>
    </source>
</evidence>
<evidence type="ECO:0000313" key="10">
    <source>
        <dbReference type="Proteomes" id="UP000668403"/>
    </source>
</evidence>
<dbReference type="SUPFAM" id="SSF161098">
    <property type="entry name" value="MetI-like"/>
    <property type="match status" value="1"/>
</dbReference>
<evidence type="ECO:0000256" key="3">
    <source>
        <dbReference type="ARBA" id="ARBA00022475"/>
    </source>
</evidence>
<reference evidence="9" key="1">
    <citation type="submission" date="2021-03" db="EMBL/GenBank/DDBJ databases">
        <title>Leucobacter chromiisoli sp. nov., isolated from chromium-containing soil of chemical plant.</title>
        <authorList>
            <person name="Xu Z."/>
        </authorList>
    </citation>
    <scope>NUCLEOTIDE SEQUENCE</scope>
    <source>
        <strain evidence="9">K 70/01</strain>
    </source>
</reference>
<dbReference type="Proteomes" id="UP000668403">
    <property type="component" value="Unassembled WGS sequence"/>
</dbReference>
<accession>A0A939QE77</accession>
<evidence type="ECO:0000259" key="8">
    <source>
        <dbReference type="PROSITE" id="PS50928"/>
    </source>
</evidence>
<feature type="transmembrane region" description="Helical" evidence="7">
    <location>
        <begin position="137"/>
        <end position="156"/>
    </location>
</feature>
<dbReference type="Pfam" id="PF00528">
    <property type="entry name" value="BPD_transp_1"/>
    <property type="match status" value="1"/>
</dbReference>
<sequence length="303" mass="31866">MSTERIPTRASEAPRTTAIQAPGVPASDRRRGRLAPTLIIGLALIALVAVAAIVSFIWTPYDPVQADPGARLEGSSWAHLMGTDRYGRDVFSAMLYGARITLFVGVISVGIAILIGTPLGIAAGIRGGWIEEVIMRTSDIALAFPALLLAIMFSAVYGASTLTAMIAIGISTVPGFARVARSGTLQVMTTEYVLAARAASQSRLRIAIRHVAPNIFGIVVVQSSVAFALAVLAEAGLSFLGLGTPPPTPSWGRMLQESQQFLGTQPMLAVWPGLAIAIAVMGFNLLGDGLRDRFDPKLTGSRS</sequence>
<evidence type="ECO:0000256" key="4">
    <source>
        <dbReference type="ARBA" id="ARBA00022692"/>
    </source>
</evidence>
<dbReference type="AlphaFoldDB" id="A0A939QE77"/>
<keyword evidence="3" id="KW-1003">Cell membrane</keyword>
<keyword evidence="6 7" id="KW-0472">Membrane</keyword>
<dbReference type="PANTHER" id="PTHR43386:SF25">
    <property type="entry name" value="PEPTIDE ABC TRANSPORTER PERMEASE PROTEIN"/>
    <property type="match status" value="1"/>
</dbReference>
<feature type="domain" description="ABC transmembrane type-1" evidence="8">
    <location>
        <begin position="98"/>
        <end position="287"/>
    </location>
</feature>
<evidence type="ECO:0000256" key="6">
    <source>
        <dbReference type="ARBA" id="ARBA00023136"/>
    </source>
</evidence>
<dbReference type="PROSITE" id="PS50928">
    <property type="entry name" value="ABC_TM1"/>
    <property type="match status" value="1"/>
</dbReference>
<name>A0A939QE77_9MICO</name>
<keyword evidence="5 7" id="KW-1133">Transmembrane helix</keyword>
<evidence type="ECO:0000256" key="5">
    <source>
        <dbReference type="ARBA" id="ARBA00022989"/>
    </source>
</evidence>
<gene>
    <name evidence="9" type="ORF">J4H85_10975</name>
</gene>
<dbReference type="InterPro" id="IPR000515">
    <property type="entry name" value="MetI-like"/>
</dbReference>
<feature type="transmembrane region" description="Helical" evidence="7">
    <location>
        <begin position="211"/>
        <end position="233"/>
    </location>
</feature>
<feature type="transmembrane region" description="Helical" evidence="7">
    <location>
        <begin position="162"/>
        <end position="180"/>
    </location>
</feature>
<evidence type="ECO:0000256" key="1">
    <source>
        <dbReference type="ARBA" id="ARBA00004651"/>
    </source>
</evidence>
<keyword evidence="10" id="KW-1185">Reference proteome</keyword>
<dbReference type="InterPro" id="IPR035906">
    <property type="entry name" value="MetI-like_sf"/>
</dbReference>
<feature type="transmembrane region" description="Helical" evidence="7">
    <location>
        <begin position="38"/>
        <end position="58"/>
    </location>
</feature>
<dbReference type="InterPro" id="IPR050366">
    <property type="entry name" value="BP-dependent_transpt_permease"/>
</dbReference>
<dbReference type="RefSeq" id="WP_208239550.1">
    <property type="nucleotide sequence ID" value="NZ_BAAAQU010000002.1"/>
</dbReference>
<organism evidence="9 10">
    <name type="scientific">Leucobacter tardus</name>
    <dbReference type="NCBI Taxonomy" id="501483"/>
    <lineage>
        <taxon>Bacteria</taxon>
        <taxon>Bacillati</taxon>
        <taxon>Actinomycetota</taxon>
        <taxon>Actinomycetes</taxon>
        <taxon>Micrococcales</taxon>
        <taxon>Microbacteriaceae</taxon>
        <taxon>Leucobacter</taxon>
    </lineage>
</organism>
<evidence type="ECO:0000256" key="2">
    <source>
        <dbReference type="ARBA" id="ARBA00022448"/>
    </source>
</evidence>
<feature type="transmembrane region" description="Helical" evidence="7">
    <location>
        <begin position="268"/>
        <end position="287"/>
    </location>
</feature>
<dbReference type="PANTHER" id="PTHR43386">
    <property type="entry name" value="OLIGOPEPTIDE TRANSPORT SYSTEM PERMEASE PROTEIN APPC"/>
    <property type="match status" value="1"/>
</dbReference>